<dbReference type="AlphaFoldDB" id="M3HVY0"/>
<comment type="caution">
    <text evidence="1">The sequence shown here is derived from an EMBL/GenBank/DDBJ whole genome shotgun (WGS) entry which is preliminary data.</text>
</comment>
<dbReference type="EMBL" id="AKWO02000011">
    <property type="protein sequence ID" value="EMG01750.1"/>
    <property type="molecule type" value="Genomic_DNA"/>
</dbReference>
<reference evidence="1 2" key="1">
    <citation type="submission" date="2013-01" db="EMBL/GenBank/DDBJ databases">
        <authorList>
            <person name="Harkins D.M."/>
            <person name="Durkin A.S."/>
            <person name="Brinkac L.M."/>
            <person name="Haft D.H."/>
            <person name="Selengut J.D."/>
            <person name="Sanka R."/>
            <person name="DePew J."/>
            <person name="Purushe J."/>
            <person name="Picardeau M."/>
            <person name="Werts C."/>
            <person name="Goarant C."/>
            <person name="Vinetz J.M."/>
            <person name="Sutton G.G."/>
            <person name="Nierman W.C."/>
            <person name="Fouts D.E."/>
        </authorList>
    </citation>
    <scope>NUCLEOTIDE SEQUENCE [LARGE SCALE GENOMIC DNA]</scope>
    <source>
        <strain evidence="1 2">200701203</strain>
    </source>
</reference>
<name>M3HVY0_LEPBO</name>
<dbReference type="Proteomes" id="UP000011783">
    <property type="component" value="Unassembled WGS sequence"/>
</dbReference>
<dbReference type="BioCyc" id="LBOR1193007:G11KN-4160-MONOMER"/>
<gene>
    <name evidence="1" type="ORF">LEP1GSC123_4254</name>
</gene>
<evidence type="ECO:0000313" key="1">
    <source>
        <dbReference type="EMBL" id="EMG01750.1"/>
    </source>
</evidence>
<evidence type="ECO:0000313" key="2">
    <source>
        <dbReference type="Proteomes" id="UP000011783"/>
    </source>
</evidence>
<protein>
    <submittedName>
        <fullName evidence="1">Uncharacterized protein</fullName>
    </submittedName>
</protein>
<accession>M3HVY0</accession>
<proteinExistence type="predicted"/>
<organism evidence="1 2">
    <name type="scientific">Leptospira borgpetersenii str. 200701203</name>
    <dbReference type="NCBI Taxonomy" id="1193007"/>
    <lineage>
        <taxon>Bacteria</taxon>
        <taxon>Pseudomonadati</taxon>
        <taxon>Spirochaetota</taxon>
        <taxon>Spirochaetia</taxon>
        <taxon>Leptospirales</taxon>
        <taxon>Leptospiraceae</taxon>
        <taxon>Leptospira</taxon>
    </lineage>
</organism>
<sequence>MGKIRKSTQEQKQDPASAFWYRDQYLAAVQNLSDLREYILETDPFSKITSPVLLFYYYKNEQEQDKSASVPSMLNAFGKLNHNGKASPFNKAVKVETGDHVLFSKYMKSDKDLILKETKEFIQKVFLLKR</sequence>